<evidence type="ECO:0000313" key="1">
    <source>
        <dbReference type="EMBL" id="QHG64362.1"/>
    </source>
</evidence>
<organism evidence="1 2">
    <name type="scientific">Pseudomonas putida</name>
    <name type="common">Arthrobacter siderocapsulatus</name>
    <dbReference type="NCBI Taxonomy" id="303"/>
    <lineage>
        <taxon>Bacteria</taxon>
        <taxon>Pseudomonadati</taxon>
        <taxon>Pseudomonadota</taxon>
        <taxon>Gammaproteobacteria</taxon>
        <taxon>Pseudomonadales</taxon>
        <taxon>Pseudomonadaceae</taxon>
        <taxon>Pseudomonas</taxon>
    </lineage>
</organism>
<dbReference type="Proteomes" id="UP000464480">
    <property type="component" value="Chromosome"/>
</dbReference>
<evidence type="ECO:0000313" key="2">
    <source>
        <dbReference type="Proteomes" id="UP000464480"/>
    </source>
</evidence>
<dbReference type="RefSeq" id="WP_159409750.1">
    <property type="nucleotide sequence ID" value="NZ_CP026115.2"/>
</dbReference>
<protein>
    <submittedName>
        <fullName evidence="1">Uncharacterized protein</fullName>
    </submittedName>
</protein>
<sequence length="102" mass="11328">MAQVFEIYDASGNLTVDLASRVPRYLGQVTVDVTAGQVSHPAFAQGDAWYTMVPLNDNQDVYAGANYPAVTIDKANNRITWTARPQVGQFVFYPMQMVYGVY</sequence>
<accession>A0A6I6XVR1</accession>
<gene>
    <name evidence="1" type="ORF">C2H86_08015</name>
</gene>
<proteinExistence type="predicted"/>
<reference evidence="1 2" key="1">
    <citation type="submission" date="2020-02" db="EMBL/GenBank/DDBJ databases">
        <title>Pseudomonas Putida W5 Complete Genome Assembly.</title>
        <authorList>
            <person name="Yuan Z.-C."/>
            <person name="Shaw G.A."/>
            <person name="Cusano A.D."/>
            <person name="Caddey B.J."/>
            <person name="Weselowski B.J."/>
        </authorList>
    </citation>
    <scope>NUCLEOTIDE SEQUENCE [LARGE SCALE GENOMIC DNA]</scope>
    <source>
        <strain evidence="1 2">W5</strain>
    </source>
</reference>
<dbReference type="EMBL" id="CP026115">
    <property type="protein sequence ID" value="QHG64362.1"/>
    <property type="molecule type" value="Genomic_DNA"/>
</dbReference>
<dbReference type="AlphaFoldDB" id="A0A6I6XVR1"/>
<name>A0A6I6XVR1_PSEPU</name>